<sequence length="36" mass="3748">MTAIIAITILAGIAAVAAGQMADQPVRVAVRVRDKR</sequence>
<evidence type="ECO:0000313" key="1">
    <source>
        <dbReference type="EMBL" id="SHE61994.1"/>
    </source>
</evidence>
<reference evidence="2" key="1">
    <citation type="submission" date="2016-11" db="EMBL/GenBank/DDBJ databases">
        <authorList>
            <person name="Varghese N."/>
            <person name="Submissions S."/>
        </authorList>
    </citation>
    <scope>NUCLEOTIDE SEQUENCE [LARGE SCALE GENOMIC DNA]</scope>
    <source>
        <strain evidence="2">DSM 29326</strain>
    </source>
</reference>
<dbReference type="STRING" id="366533.SAMN05444339_101895"/>
<organism evidence="1 2">
    <name type="scientific">Loktanella atrilutea</name>
    <dbReference type="NCBI Taxonomy" id="366533"/>
    <lineage>
        <taxon>Bacteria</taxon>
        <taxon>Pseudomonadati</taxon>
        <taxon>Pseudomonadota</taxon>
        <taxon>Alphaproteobacteria</taxon>
        <taxon>Rhodobacterales</taxon>
        <taxon>Roseobacteraceae</taxon>
        <taxon>Loktanella</taxon>
    </lineage>
</organism>
<proteinExistence type="predicted"/>
<keyword evidence="2" id="KW-1185">Reference proteome</keyword>
<name>A0A1M4UZ33_LOKAT</name>
<gene>
    <name evidence="1" type="ORF">SAMN05444339_101895</name>
</gene>
<accession>A0A1M4UZ33</accession>
<protein>
    <submittedName>
        <fullName evidence="1">Uncharacterized protein</fullName>
    </submittedName>
</protein>
<evidence type="ECO:0000313" key="2">
    <source>
        <dbReference type="Proteomes" id="UP000183987"/>
    </source>
</evidence>
<dbReference type="EMBL" id="FQUE01000001">
    <property type="protein sequence ID" value="SHE61994.1"/>
    <property type="molecule type" value="Genomic_DNA"/>
</dbReference>
<dbReference type="AlphaFoldDB" id="A0A1M4UZ33"/>
<dbReference type="Proteomes" id="UP000183987">
    <property type="component" value="Unassembled WGS sequence"/>
</dbReference>